<accession>A0A108CR53</accession>
<dbReference type="CDD" id="cd00085">
    <property type="entry name" value="HNHc"/>
    <property type="match status" value="1"/>
</dbReference>
<dbReference type="AlphaFoldDB" id="A0A108CR53"/>
<dbReference type="EMBL" id="LPLU01000048">
    <property type="protein sequence ID" value="KWK79418.1"/>
    <property type="molecule type" value="Genomic_DNA"/>
</dbReference>
<protein>
    <recommendedName>
        <fullName evidence="3">HNH endonuclease</fullName>
    </recommendedName>
</protein>
<sequence>MTRKLSTLKPRVQSMAASRVATMAAGSWRAGKAGSAARGYGYEWQKLRAAHLAKHPHCVYCLRDLGMSHLSPVDVVLQCAERGIAEPVGTIGDHITPHQGDDRLRLDPANVQTLCKPHHDGEKARAERRAGYRT</sequence>
<gene>
    <name evidence="1" type="ORF">WM16_07705</name>
</gene>
<comment type="caution">
    <text evidence="1">The sequence shown here is derived from an EMBL/GenBank/DDBJ whole genome shotgun (WGS) entry which is preliminary data.</text>
</comment>
<reference evidence="1 2" key="1">
    <citation type="submission" date="2015-11" db="EMBL/GenBank/DDBJ databases">
        <title>Expanding the genomic diversity of Burkholderia species for the development of highly accurate diagnostics.</title>
        <authorList>
            <person name="Sahl J."/>
            <person name="Keim P."/>
            <person name="Wagner D."/>
        </authorList>
    </citation>
    <scope>NUCLEOTIDE SEQUENCE [LARGE SCALE GENOMIC DNA]</scope>
    <source>
        <strain evidence="1 2">MSMB782WGS</strain>
    </source>
</reference>
<evidence type="ECO:0008006" key="3">
    <source>
        <dbReference type="Google" id="ProtNLM"/>
    </source>
</evidence>
<dbReference type="Gene3D" id="1.10.30.50">
    <property type="match status" value="1"/>
</dbReference>
<dbReference type="InterPro" id="IPR003615">
    <property type="entry name" value="HNH_nuc"/>
</dbReference>
<evidence type="ECO:0000313" key="2">
    <source>
        <dbReference type="Proteomes" id="UP000065504"/>
    </source>
</evidence>
<evidence type="ECO:0000313" key="1">
    <source>
        <dbReference type="EMBL" id="KWK79418.1"/>
    </source>
</evidence>
<name>A0A108CR53_9BURK</name>
<organism evidence="1 2">
    <name type="scientific">Burkholderia ubonensis</name>
    <dbReference type="NCBI Taxonomy" id="101571"/>
    <lineage>
        <taxon>Bacteria</taxon>
        <taxon>Pseudomonadati</taxon>
        <taxon>Pseudomonadota</taxon>
        <taxon>Betaproteobacteria</taxon>
        <taxon>Burkholderiales</taxon>
        <taxon>Burkholderiaceae</taxon>
        <taxon>Burkholderia</taxon>
        <taxon>Burkholderia cepacia complex</taxon>
    </lineage>
</organism>
<proteinExistence type="predicted"/>
<dbReference type="Proteomes" id="UP000065504">
    <property type="component" value="Unassembled WGS sequence"/>
</dbReference>
<dbReference type="RefSeq" id="WP_060233897.1">
    <property type="nucleotide sequence ID" value="NZ_LPLU01000048.1"/>
</dbReference>